<name>A0A2S2NAY0_SCHGA</name>
<gene>
    <name evidence="1" type="ORF">g.117676</name>
</gene>
<dbReference type="AlphaFoldDB" id="A0A2S2NAY0"/>
<sequence>MSAACVPDSIKCLDGVDYEVVKHNPHFEWVTEYENTIKQLASEVFDTLGVDDGNKLDIAVKGLDGFQANLKTLMDVLVKQVTDKSGINEQAKSFAGEWAEAAKYHADLKYHHMGGGPTAKNVRWGFEGTIKYIIICSTTLADKDNDTDFKKEISGYVKDSIIQSLIDHLNGVKSELEALQKA</sequence>
<evidence type="ECO:0000313" key="1">
    <source>
        <dbReference type="EMBL" id="MBY14330.1"/>
    </source>
</evidence>
<protein>
    <submittedName>
        <fullName evidence="1">Uncharacterized protein</fullName>
    </submittedName>
</protein>
<accession>A0A2S2NAY0</accession>
<reference evidence="1" key="1">
    <citation type="submission" date="2018-04" db="EMBL/GenBank/DDBJ databases">
        <title>Transcriptome of Schizaphis graminum biotype I.</title>
        <authorList>
            <person name="Scully E.D."/>
            <person name="Geib S.M."/>
            <person name="Palmer N.A."/>
            <person name="Koch K."/>
            <person name="Bradshaw J."/>
            <person name="Heng-Moss T."/>
            <person name="Sarath G."/>
        </authorList>
    </citation>
    <scope>NUCLEOTIDE SEQUENCE</scope>
</reference>
<organism evidence="1">
    <name type="scientific">Schizaphis graminum</name>
    <name type="common">Green bug aphid</name>
    <dbReference type="NCBI Taxonomy" id="13262"/>
    <lineage>
        <taxon>Eukaryota</taxon>
        <taxon>Metazoa</taxon>
        <taxon>Ecdysozoa</taxon>
        <taxon>Arthropoda</taxon>
        <taxon>Hexapoda</taxon>
        <taxon>Insecta</taxon>
        <taxon>Pterygota</taxon>
        <taxon>Neoptera</taxon>
        <taxon>Paraneoptera</taxon>
        <taxon>Hemiptera</taxon>
        <taxon>Sternorrhyncha</taxon>
        <taxon>Aphidomorpha</taxon>
        <taxon>Aphidoidea</taxon>
        <taxon>Aphididae</taxon>
        <taxon>Aphidini</taxon>
        <taxon>Schizaphis</taxon>
    </lineage>
</organism>
<dbReference type="EMBL" id="GGMR01001711">
    <property type="protein sequence ID" value="MBY14330.1"/>
    <property type="molecule type" value="Transcribed_RNA"/>
</dbReference>
<proteinExistence type="predicted"/>